<proteinExistence type="predicted"/>
<evidence type="ECO:0000313" key="3">
    <source>
        <dbReference type="Proteomes" id="UP000321234"/>
    </source>
</evidence>
<organism evidence="2 3">
    <name type="scientific">Quadrisphaera setariae</name>
    <dbReference type="NCBI Taxonomy" id="2593304"/>
    <lineage>
        <taxon>Bacteria</taxon>
        <taxon>Bacillati</taxon>
        <taxon>Actinomycetota</taxon>
        <taxon>Actinomycetes</taxon>
        <taxon>Kineosporiales</taxon>
        <taxon>Kineosporiaceae</taxon>
        <taxon>Quadrisphaera</taxon>
    </lineage>
</organism>
<reference evidence="2 3" key="1">
    <citation type="submission" date="2019-07" db="EMBL/GenBank/DDBJ databases">
        <title>Quadrisphaera sp. strain DD2A genome sequencing and assembly.</title>
        <authorList>
            <person name="Kim I."/>
        </authorList>
    </citation>
    <scope>NUCLEOTIDE SEQUENCE [LARGE SCALE GENOMIC DNA]</scope>
    <source>
        <strain evidence="2 3">DD2A</strain>
    </source>
</reference>
<dbReference type="Proteomes" id="UP000321234">
    <property type="component" value="Unassembled WGS sequence"/>
</dbReference>
<evidence type="ECO:0000256" key="1">
    <source>
        <dbReference type="SAM" id="Phobius"/>
    </source>
</evidence>
<keyword evidence="1" id="KW-0812">Transmembrane</keyword>
<evidence type="ECO:0000313" key="2">
    <source>
        <dbReference type="EMBL" id="TXR57456.1"/>
    </source>
</evidence>
<dbReference type="RefSeq" id="WP_147925097.1">
    <property type="nucleotide sequence ID" value="NZ_VKAC01000002.1"/>
</dbReference>
<dbReference type="OrthoDB" id="3374243at2"/>
<gene>
    <name evidence="2" type="ORF">FMM08_04205</name>
</gene>
<protein>
    <submittedName>
        <fullName evidence="2">DUF3592 domain-containing protein</fullName>
    </submittedName>
</protein>
<accession>A0A5C8ZKJ7</accession>
<keyword evidence="1" id="KW-0472">Membrane</keyword>
<keyword evidence="1" id="KW-1133">Transmembrane helix</keyword>
<dbReference type="AlphaFoldDB" id="A0A5C8ZKJ7"/>
<comment type="caution">
    <text evidence="2">The sequence shown here is derived from an EMBL/GenBank/DDBJ whole genome shotgun (WGS) entry which is preliminary data.</text>
</comment>
<dbReference type="EMBL" id="VKAC01000002">
    <property type="protein sequence ID" value="TXR57456.1"/>
    <property type="molecule type" value="Genomic_DNA"/>
</dbReference>
<feature type="transmembrane region" description="Helical" evidence="1">
    <location>
        <begin position="12"/>
        <end position="33"/>
    </location>
</feature>
<keyword evidence="3" id="KW-1185">Reference proteome</keyword>
<feature type="transmembrane region" description="Helical" evidence="1">
    <location>
        <begin position="115"/>
        <end position="138"/>
    </location>
</feature>
<sequence>MSPPDARRNPWWLPFTLGTLLLAIGVGVLVAGLGSARQQQVLTERGVPADAVVTSVDQDGRSLEATLEWTASTGRRIVEAGVQVDGPIVVGRHLTVIYDPRHPGVFVTGDVGDGYLAVLGLGALVALAGGAAVLRGLWARRRQARQRVLETS</sequence>
<name>A0A5C8ZKJ7_9ACTN</name>